<dbReference type="Proteomes" id="UP000676194">
    <property type="component" value="Chromosome"/>
</dbReference>
<dbReference type="RefSeq" id="WP_213495463.1">
    <property type="nucleotide sequence ID" value="NZ_CP074694.1"/>
</dbReference>
<accession>A0A8E6B3Y6</accession>
<dbReference type="AlphaFoldDB" id="A0A8E6B3Y6"/>
<reference evidence="1" key="1">
    <citation type="submission" date="2021-05" db="EMBL/GenBank/DDBJ databases">
        <title>Complete genome sequence of the cellulolytic planctomycete Telmatocola sphagniphila SP2T and characterization of the first cellulase from planctomycetes.</title>
        <authorList>
            <person name="Rakitin A.L."/>
            <person name="Beletsky A.V."/>
            <person name="Naumoff D.G."/>
            <person name="Kulichevskaya I.S."/>
            <person name="Mardanov A.V."/>
            <person name="Ravin N.V."/>
            <person name="Dedysh S.N."/>
        </authorList>
    </citation>
    <scope>NUCLEOTIDE SEQUENCE</scope>
    <source>
        <strain evidence="1">SP2T</strain>
    </source>
</reference>
<proteinExistence type="predicted"/>
<name>A0A8E6B3Y6_9BACT</name>
<keyword evidence="2" id="KW-1185">Reference proteome</keyword>
<evidence type="ECO:0000313" key="2">
    <source>
        <dbReference type="Proteomes" id="UP000676194"/>
    </source>
</evidence>
<gene>
    <name evidence="1" type="ORF">KIH39_22110</name>
</gene>
<dbReference type="EMBL" id="CP074694">
    <property type="protein sequence ID" value="QVL31513.1"/>
    <property type="molecule type" value="Genomic_DNA"/>
</dbReference>
<sequence length="93" mass="10477">MAAAAYLEAEASENYWTRLWGRVIFCGKRFLGPISVLAGGITSIAGEAQSIENANRPNNDLDWEYVSHDITIVGTFWIYKNIKTGQKRRVKIN</sequence>
<evidence type="ECO:0000313" key="1">
    <source>
        <dbReference type="EMBL" id="QVL31513.1"/>
    </source>
</evidence>
<dbReference type="KEGG" id="tsph:KIH39_22110"/>
<organism evidence="1 2">
    <name type="scientific">Telmatocola sphagniphila</name>
    <dbReference type="NCBI Taxonomy" id="1123043"/>
    <lineage>
        <taxon>Bacteria</taxon>
        <taxon>Pseudomonadati</taxon>
        <taxon>Planctomycetota</taxon>
        <taxon>Planctomycetia</taxon>
        <taxon>Gemmatales</taxon>
        <taxon>Gemmataceae</taxon>
    </lineage>
</organism>
<protein>
    <submittedName>
        <fullName evidence="1">Uncharacterized protein</fullName>
    </submittedName>
</protein>